<evidence type="ECO:0000256" key="1">
    <source>
        <dbReference type="SAM" id="MobiDB-lite"/>
    </source>
</evidence>
<dbReference type="OrthoDB" id="9813301at2"/>
<feature type="transmembrane region" description="Helical" evidence="2">
    <location>
        <begin position="71"/>
        <end position="90"/>
    </location>
</feature>
<dbReference type="InterPro" id="IPR007391">
    <property type="entry name" value="Vancomycin_resist_VanW"/>
</dbReference>
<dbReference type="PANTHER" id="PTHR35788:SF1">
    <property type="entry name" value="EXPORTED PROTEIN"/>
    <property type="match status" value="1"/>
</dbReference>
<dbReference type="AlphaFoldDB" id="A0A1I6NQH0"/>
<feature type="domain" description="YoaR-like putative peptidoglycan binding" evidence="3">
    <location>
        <begin position="142"/>
        <end position="191"/>
    </location>
</feature>
<dbReference type="EMBL" id="FPAA01000001">
    <property type="protein sequence ID" value="SFS30226.1"/>
    <property type="molecule type" value="Genomic_DNA"/>
</dbReference>
<dbReference type="Proteomes" id="UP000198660">
    <property type="component" value="Unassembled WGS sequence"/>
</dbReference>
<reference evidence="5" key="1">
    <citation type="submission" date="2016-10" db="EMBL/GenBank/DDBJ databases">
        <authorList>
            <person name="Varghese N."/>
            <person name="Submissions S."/>
        </authorList>
    </citation>
    <scope>NUCLEOTIDE SEQUENCE [LARGE SCALE GENOMIC DNA]</scope>
    <source>
        <strain evidence="5">DSM 45789</strain>
    </source>
</reference>
<feature type="compositionally biased region" description="Basic and acidic residues" evidence="1">
    <location>
        <begin position="1"/>
        <end position="33"/>
    </location>
</feature>
<keyword evidence="2" id="KW-1133">Transmembrane helix</keyword>
<evidence type="ECO:0000313" key="4">
    <source>
        <dbReference type="EMBL" id="SFS30226.1"/>
    </source>
</evidence>
<proteinExistence type="predicted"/>
<name>A0A1I6NQH0_9BACL</name>
<evidence type="ECO:0000259" key="3">
    <source>
        <dbReference type="Pfam" id="PF12229"/>
    </source>
</evidence>
<dbReference type="InterPro" id="IPR052913">
    <property type="entry name" value="Glycopeptide_resist_protein"/>
</dbReference>
<evidence type="ECO:0000313" key="5">
    <source>
        <dbReference type="Proteomes" id="UP000198660"/>
    </source>
</evidence>
<dbReference type="PANTHER" id="PTHR35788">
    <property type="entry name" value="EXPORTED PROTEIN-RELATED"/>
    <property type="match status" value="1"/>
</dbReference>
<protein>
    <submittedName>
        <fullName evidence="4">Putative peptidoglycan binding domain-containing protein</fullName>
    </submittedName>
</protein>
<accession>A0A1I6NQH0</accession>
<organism evidence="4 5">
    <name type="scientific">Marininema halotolerans</name>
    <dbReference type="NCBI Taxonomy" id="1155944"/>
    <lineage>
        <taxon>Bacteria</taxon>
        <taxon>Bacillati</taxon>
        <taxon>Bacillota</taxon>
        <taxon>Bacilli</taxon>
        <taxon>Bacillales</taxon>
        <taxon>Thermoactinomycetaceae</taxon>
        <taxon>Marininema</taxon>
    </lineage>
</organism>
<dbReference type="InterPro" id="IPR022029">
    <property type="entry name" value="YoaR-like_PG-bd"/>
</dbReference>
<keyword evidence="2" id="KW-0472">Membrane</keyword>
<evidence type="ECO:0000256" key="2">
    <source>
        <dbReference type="SAM" id="Phobius"/>
    </source>
</evidence>
<feature type="region of interest" description="Disordered" evidence="1">
    <location>
        <begin position="1"/>
        <end position="61"/>
    </location>
</feature>
<gene>
    <name evidence="4" type="ORF">SAMN05444972_10125</name>
</gene>
<dbReference type="RefSeq" id="WP_091832031.1">
    <property type="nucleotide sequence ID" value="NZ_FPAA01000001.1"/>
</dbReference>
<keyword evidence="2" id="KW-0812">Transmembrane</keyword>
<sequence length="396" mass="44033">MEENNKHSSGKEESAKQAHTEESHAHGENKEVSAEPIPSPNEENAKAGVSQSKETKTTSRFFHPWSKRSKIMGMVTGVVLLIAIIFVGMIDGWPINSNADSSITTPKVEKKQKELTITLINGKKEWKVNLREMGYTGKDGSKVNAKQWTKWIDSIKKEVDQPAKDAHATRYGEEIKPERMGWKLDTKELLNWPQHIKGKVNGIHPVPLISDAPQVTTEDIKHVNGERIGHYVTYFNSGNVNRTVNVRLSAQAINHHIVNPGEVFSYNKTVGERTAARGYKESIIIVKGAYEKGLGGGVCQTSSTLYNSVDSAGLPSVARFSHSKEVSYVPKGRDATVAWYGPDYRFRNNLDKPVMIRTRMMGGSLTVDIYTVPGTYHHPRGVQSAPTKVHDIQPPQ</sequence>
<keyword evidence="5" id="KW-1185">Reference proteome</keyword>
<dbReference type="Pfam" id="PF12229">
    <property type="entry name" value="PG_binding_4"/>
    <property type="match status" value="1"/>
</dbReference>
<dbReference type="Pfam" id="PF04294">
    <property type="entry name" value="VanW"/>
    <property type="match status" value="1"/>
</dbReference>